<proteinExistence type="predicted"/>
<dbReference type="Gene3D" id="3.40.50.2300">
    <property type="match status" value="1"/>
</dbReference>
<accession>A0A0C2GNP1</accession>
<dbReference type="InterPro" id="IPR028082">
    <property type="entry name" value="Peripla_BP_I"/>
</dbReference>
<dbReference type="Proteomes" id="UP000054047">
    <property type="component" value="Unassembled WGS sequence"/>
</dbReference>
<reference evidence="1 2" key="1">
    <citation type="submission" date="2013-12" db="EMBL/GenBank/DDBJ databases">
        <title>Draft genome of the parsitic nematode Ancylostoma duodenale.</title>
        <authorList>
            <person name="Mitreva M."/>
        </authorList>
    </citation>
    <scope>NUCLEOTIDE SEQUENCE [LARGE SCALE GENOMIC DNA]</scope>
    <source>
        <strain evidence="1 2">Zhejiang</strain>
    </source>
</reference>
<dbReference type="EMBL" id="KN730713">
    <property type="protein sequence ID" value="KIH60709.1"/>
    <property type="molecule type" value="Genomic_DNA"/>
</dbReference>
<dbReference type="SUPFAM" id="SSF53822">
    <property type="entry name" value="Periplasmic binding protein-like I"/>
    <property type="match status" value="1"/>
</dbReference>
<protein>
    <recommendedName>
        <fullName evidence="3">Receptor ligand binding region domain-containing protein</fullName>
    </recommendedName>
</protein>
<organism evidence="1 2">
    <name type="scientific">Ancylostoma duodenale</name>
    <dbReference type="NCBI Taxonomy" id="51022"/>
    <lineage>
        <taxon>Eukaryota</taxon>
        <taxon>Metazoa</taxon>
        <taxon>Ecdysozoa</taxon>
        <taxon>Nematoda</taxon>
        <taxon>Chromadorea</taxon>
        <taxon>Rhabditida</taxon>
        <taxon>Rhabditina</taxon>
        <taxon>Rhabditomorpha</taxon>
        <taxon>Strongyloidea</taxon>
        <taxon>Ancylostomatidae</taxon>
        <taxon>Ancylostomatinae</taxon>
        <taxon>Ancylostoma</taxon>
    </lineage>
</organism>
<evidence type="ECO:0000313" key="2">
    <source>
        <dbReference type="Proteomes" id="UP000054047"/>
    </source>
</evidence>
<gene>
    <name evidence="1" type="ORF">ANCDUO_09031</name>
</gene>
<dbReference type="OrthoDB" id="302535at2759"/>
<dbReference type="AlphaFoldDB" id="A0A0C2GNP1"/>
<keyword evidence="2" id="KW-1185">Reference proteome</keyword>
<evidence type="ECO:0008006" key="3">
    <source>
        <dbReference type="Google" id="ProtNLM"/>
    </source>
</evidence>
<name>A0A0C2GNP1_9BILA</name>
<evidence type="ECO:0000313" key="1">
    <source>
        <dbReference type="EMBL" id="KIH60709.1"/>
    </source>
</evidence>
<sequence length="165" mass="18054">MSDDSDPGSSVNNFTSLVSQKMMESPIKCTQCTEERGWKMAQYADQLHDAMIIYATVVNKTLEANRNIRDGDFMFDETAATYEGALGNVTIASDGARIPSFIFSGLGSDGPKKLAVIDMDKEGLNATLVTLYSPEQEKDVVWNGRTCPSTVPPCGYTGINRRLCH</sequence>